<gene>
    <name evidence="2" type="ORF">SHM7688_01289</name>
</gene>
<protein>
    <submittedName>
        <fullName evidence="2">Uncharacterized protein</fullName>
    </submittedName>
</protein>
<reference evidence="2 3" key="1">
    <citation type="submission" date="2015-09" db="EMBL/GenBank/DDBJ databases">
        <authorList>
            <consortium name="Swine Surveillance"/>
        </authorList>
    </citation>
    <scope>NUCLEOTIDE SEQUENCE [LARGE SCALE GENOMIC DNA]</scope>
    <source>
        <strain evidence="2 3">CECT 7688</strain>
    </source>
</reference>
<dbReference type="STRING" id="321267.SHM7688_01289"/>
<feature type="signal peptide" evidence="1">
    <location>
        <begin position="1"/>
        <end position="24"/>
    </location>
</feature>
<dbReference type="Proteomes" id="UP000054823">
    <property type="component" value="Unassembled WGS sequence"/>
</dbReference>
<feature type="chain" id="PRO_5006062468" evidence="1">
    <location>
        <begin position="25"/>
        <end position="44"/>
    </location>
</feature>
<keyword evidence="1" id="KW-0732">Signal</keyword>
<evidence type="ECO:0000313" key="3">
    <source>
        <dbReference type="Proteomes" id="UP000054823"/>
    </source>
</evidence>
<evidence type="ECO:0000313" key="2">
    <source>
        <dbReference type="EMBL" id="CUH51850.1"/>
    </source>
</evidence>
<dbReference type="AlphaFoldDB" id="A0A0P1FBX0"/>
<keyword evidence="3" id="KW-1185">Reference proteome</keyword>
<name>A0A0P1FBX0_9RHOB</name>
<accession>A0A0P1FBX0</accession>
<proteinExistence type="predicted"/>
<sequence>MKQHKSRYFGKVAVCMISATVAFAQQQRGDWVGSRANGTEPHVV</sequence>
<organism evidence="2 3">
    <name type="scientific">Shimia marina</name>
    <dbReference type="NCBI Taxonomy" id="321267"/>
    <lineage>
        <taxon>Bacteria</taxon>
        <taxon>Pseudomonadati</taxon>
        <taxon>Pseudomonadota</taxon>
        <taxon>Alphaproteobacteria</taxon>
        <taxon>Rhodobacterales</taxon>
        <taxon>Roseobacteraceae</taxon>
    </lineage>
</organism>
<evidence type="ECO:0000256" key="1">
    <source>
        <dbReference type="SAM" id="SignalP"/>
    </source>
</evidence>
<dbReference type="EMBL" id="CYPW01000008">
    <property type="protein sequence ID" value="CUH51850.1"/>
    <property type="molecule type" value="Genomic_DNA"/>
</dbReference>